<keyword evidence="1" id="KW-1133">Transmembrane helix</keyword>
<feature type="transmembrane region" description="Helical" evidence="1">
    <location>
        <begin position="429"/>
        <end position="447"/>
    </location>
</feature>
<evidence type="ECO:0000313" key="2">
    <source>
        <dbReference type="EMBL" id="KIU22228.1"/>
    </source>
</evidence>
<feature type="transmembrane region" description="Helical" evidence="1">
    <location>
        <begin position="233"/>
        <end position="259"/>
    </location>
</feature>
<dbReference type="EMBL" id="JWHT01000042">
    <property type="protein sequence ID" value="KIU22228.1"/>
    <property type="molecule type" value="Genomic_DNA"/>
</dbReference>
<feature type="transmembrane region" description="Helical" evidence="1">
    <location>
        <begin position="165"/>
        <end position="182"/>
    </location>
</feature>
<evidence type="ECO:0000256" key="1">
    <source>
        <dbReference type="SAM" id="Phobius"/>
    </source>
</evidence>
<comment type="caution">
    <text evidence="2">The sequence shown here is derived from an EMBL/GenBank/DDBJ whole genome shotgun (WGS) entry which is preliminary data.</text>
</comment>
<feature type="transmembrane region" description="Helical" evidence="1">
    <location>
        <begin position="351"/>
        <end position="368"/>
    </location>
</feature>
<dbReference type="PATRIC" id="fig|137591.24.peg.1789"/>
<sequence length="933" mass="105623">MTALKRYLKNIYLLYSILFLLVAVAVFVPYFVTGTSLIWQSDGIAQHFPALVDWRVTLRQLLFDHIWPAQWQWRLGLGADYLQTFSYYTLGDIFTYGVAFVSQDHVLVYYNFSVIVRLFLAGLSFLFVARQFIPRASHWSFIPATFSYIFFGYTAFAAFEHPFFLNPLIIFPLLIWSLKRLLVTHKAFLFTIIVTWTLWNNFYFAFMMALGALVFWLGYLYTTRSWFNWRQHLRLLLATSIGTLMPMVLLLPSLISVLSSARSGKTLANGLILYPAYYYFGLPGNLIANFATPDFWVTGGFSALAIFAVIYALRHWHEYKTFNWVFILTGAGLLFPAFAGVLNGFSSPSNRWLFMISLPVNLMMIHFLQHLRRLTLRDYTWFAIVGVIASLSLFIMSDFSLNSRFSPMIALYAISLLLIWSLQHHPTQPGLKALLIAVVLVNVTFITNRNHTNNTNPATSDMLSEQSVNKLLHGQRDYLPENTANPSFSRVYIDNQLGNATGIAPTTNLPILSQTNNIESYWSVQNKAVNTMMQRLQITGSSPNDITSNLDNRNILMNVLGVKTRYQNSSTMTPNSYEQNANVSVNHQTAFTSSDSYPLVYLPKYTVAAKDYGPMTATEKEATLADSVVVPGMRAGQSSAFAKQIVSGVIRTDQTKSGQTSLHYHYKTHASLLPDGIFLMANKKLRGTELHLEISNLRYTPATFGQRQQNALAAYQYSATQNARNMQSSPNIRYNPKAFTWNWTQHHLDTIGTAYAGYKLTANYNDHDVSFSQTGQTNLSFYNPQTAVTLNLGQATDYKNEQFIPLTFSRDGDYSFDVRIVGIPTDKRFSRVARQIQRTAPKLRFKRNQVLTTIHVQSPRVLATTIPYSTGWSANGRHLVKINDGFIGIPLKAGQNRLVLTYQTPGLTIGLWLSLLGVVLSGIALILRLIKHK</sequence>
<dbReference type="Proteomes" id="UP000032289">
    <property type="component" value="Unassembled WGS sequence"/>
</dbReference>
<dbReference type="RefSeq" id="WP_043941648.1">
    <property type="nucleotide sequence ID" value="NZ_JWHT01000042.1"/>
</dbReference>
<keyword evidence="1" id="KW-0812">Transmembrane</keyword>
<dbReference type="Pfam" id="PF09586">
    <property type="entry name" value="YfhO"/>
    <property type="match status" value="1"/>
</dbReference>
<organism evidence="2 3">
    <name type="scientific">Weissella cibaria</name>
    <dbReference type="NCBI Taxonomy" id="137591"/>
    <lineage>
        <taxon>Bacteria</taxon>
        <taxon>Bacillati</taxon>
        <taxon>Bacillota</taxon>
        <taxon>Bacilli</taxon>
        <taxon>Lactobacillales</taxon>
        <taxon>Lactobacillaceae</taxon>
        <taxon>Weissella</taxon>
    </lineage>
</organism>
<evidence type="ECO:0000313" key="3">
    <source>
        <dbReference type="Proteomes" id="UP000032289"/>
    </source>
</evidence>
<feature type="transmembrane region" description="Helical" evidence="1">
    <location>
        <begin position="325"/>
        <end position="345"/>
    </location>
</feature>
<feature type="transmembrane region" description="Helical" evidence="1">
    <location>
        <begin position="12"/>
        <end position="32"/>
    </location>
</feature>
<feature type="transmembrane region" description="Helical" evidence="1">
    <location>
        <begin position="141"/>
        <end position="159"/>
    </location>
</feature>
<dbReference type="PANTHER" id="PTHR38454:SF1">
    <property type="entry name" value="INTEGRAL MEMBRANE PROTEIN"/>
    <property type="match status" value="1"/>
</dbReference>
<gene>
    <name evidence="2" type="ORF">ab3b_01843</name>
</gene>
<dbReference type="InterPro" id="IPR018580">
    <property type="entry name" value="Uncharacterised_YfhO"/>
</dbReference>
<feature type="transmembrane region" description="Helical" evidence="1">
    <location>
        <begin position="108"/>
        <end position="129"/>
    </location>
</feature>
<reference evidence="2 3" key="1">
    <citation type="journal article" date="2015" name="Microbiology (Mosc.)">
        <title>Genomics of the Weissella cibaria species with an examination of its metabolic traits.</title>
        <authorList>
            <person name="Lynch K.M."/>
            <person name="Lucid A."/>
            <person name="Arendt E.K."/>
            <person name="Sleator R.D."/>
            <person name="Lucey B."/>
            <person name="Coffey A."/>
        </authorList>
    </citation>
    <scope>NUCLEOTIDE SEQUENCE [LARGE SCALE GENOMIC DNA]</scope>
    <source>
        <strain evidence="2 3">AB3b</strain>
    </source>
</reference>
<feature type="transmembrane region" description="Helical" evidence="1">
    <location>
        <begin position="202"/>
        <end position="221"/>
    </location>
</feature>
<feature type="transmembrane region" description="Helical" evidence="1">
    <location>
        <begin position="271"/>
        <end position="289"/>
    </location>
</feature>
<accession>A0A0D1JLQ8</accession>
<dbReference type="PANTHER" id="PTHR38454">
    <property type="entry name" value="INTEGRAL MEMBRANE PROTEIN-RELATED"/>
    <property type="match status" value="1"/>
</dbReference>
<dbReference type="AlphaFoldDB" id="A0A0D1JLQ8"/>
<feature type="transmembrane region" description="Helical" evidence="1">
    <location>
        <begin position="295"/>
        <end position="313"/>
    </location>
</feature>
<protein>
    <submittedName>
        <fullName evidence="2">Putative membrane protein</fullName>
    </submittedName>
</protein>
<name>A0A0D1JLQ8_9LACO</name>
<keyword evidence="1" id="KW-0472">Membrane</keyword>
<feature type="transmembrane region" description="Helical" evidence="1">
    <location>
        <begin position="380"/>
        <end position="399"/>
    </location>
</feature>
<proteinExistence type="predicted"/>
<feature type="transmembrane region" description="Helical" evidence="1">
    <location>
        <begin position="405"/>
        <end position="422"/>
    </location>
</feature>
<feature type="transmembrane region" description="Helical" evidence="1">
    <location>
        <begin position="909"/>
        <end position="930"/>
    </location>
</feature>